<organism evidence="2">
    <name type="scientific">Chaetoceros debilis</name>
    <dbReference type="NCBI Taxonomy" id="122233"/>
    <lineage>
        <taxon>Eukaryota</taxon>
        <taxon>Sar</taxon>
        <taxon>Stramenopiles</taxon>
        <taxon>Ochrophyta</taxon>
        <taxon>Bacillariophyta</taxon>
        <taxon>Coscinodiscophyceae</taxon>
        <taxon>Chaetocerotophycidae</taxon>
        <taxon>Chaetocerotales</taxon>
        <taxon>Chaetocerotaceae</taxon>
        <taxon>Chaetoceros</taxon>
    </lineage>
</organism>
<feature type="compositionally biased region" description="Polar residues" evidence="1">
    <location>
        <begin position="1"/>
        <end position="25"/>
    </location>
</feature>
<dbReference type="EMBL" id="HBIO01030927">
    <property type="protein sequence ID" value="CAE0478845.1"/>
    <property type="molecule type" value="Transcribed_RNA"/>
</dbReference>
<evidence type="ECO:0000256" key="1">
    <source>
        <dbReference type="SAM" id="MobiDB-lite"/>
    </source>
</evidence>
<reference evidence="2" key="1">
    <citation type="submission" date="2021-01" db="EMBL/GenBank/DDBJ databases">
        <authorList>
            <person name="Corre E."/>
            <person name="Pelletier E."/>
            <person name="Niang G."/>
            <person name="Scheremetjew M."/>
            <person name="Finn R."/>
            <person name="Kale V."/>
            <person name="Holt S."/>
            <person name="Cochrane G."/>
            <person name="Meng A."/>
            <person name="Brown T."/>
            <person name="Cohen L."/>
        </authorList>
    </citation>
    <scope>NUCLEOTIDE SEQUENCE</scope>
    <source>
        <strain evidence="2">MM31A-1</strain>
    </source>
</reference>
<evidence type="ECO:0000313" key="2">
    <source>
        <dbReference type="EMBL" id="CAE0478845.1"/>
    </source>
</evidence>
<name>A0A7S3QJB3_9STRA</name>
<sequence length="112" mass="12537">MPSILGSTRQRTAVKQSGKKSQGLTRSRAAGNGRQRHPLKIIEERPEQPKFGQMLLCLAIILAGFVWNIKQGKAEFLEEMINRIIELFGRYLGDENLNVSVAKDSIEVEGDL</sequence>
<dbReference type="AlphaFoldDB" id="A0A7S3QJB3"/>
<proteinExistence type="predicted"/>
<protein>
    <submittedName>
        <fullName evidence="2">Uncharacterized protein</fullName>
    </submittedName>
</protein>
<gene>
    <name evidence="2" type="ORF">CDEB00056_LOCUS23698</name>
</gene>
<accession>A0A7S3QJB3</accession>
<feature type="region of interest" description="Disordered" evidence="1">
    <location>
        <begin position="1"/>
        <end position="43"/>
    </location>
</feature>